<dbReference type="EMBL" id="JAULSO010000002">
    <property type="protein sequence ID" value="KAK3688634.1"/>
    <property type="molecule type" value="Genomic_DNA"/>
</dbReference>
<reference evidence="3" key="2">
    <citation type="submission" date="2023-06" db="EMBL/GenBank/DDBJ databases">
        <authorList>
            <consortium name="Lawrence Berkeley National Laboratory"/>
            <person name="Haridas S."/>
            <person name="Hensen N."/>
            <person name="Bonometti L."/>
            <person name="Westerberg I."/>
            <person name="Brannstrom I.O."/>
            <person name="Guillou S."/>
            <person name="Cros-Aarteil S."/>
            <person name="Calhoun S."/>
            <person name="Kuo A."/>
            <person name="Mondo S."/>
            <person name="Pangilinan J."/>
            <person name="Riley R."/>
            <person name="Labutti K."/>
            <person name="Andreopoulos B."/>
            <person name="Lipzen A."/>
            <person name="Chen C."/>
            <person name="Yanf M."/>
            <person name="Daum C."/>
            <person name="Ng V."/>
            <person name="Clum A."/>
            <person name="Steindorff A."/>
            <person name="Ohm R."/>
            <person name="Martin F."/>
            <person name="Silar P."/>
            <person name="Natvig D."/>
            <person name="Lalanne C."/>
            <person name="Gautier V."/>
            <person name="Ament-Velasquez S.L."/>
            <person name="Kruys A."/>
            <person name="Hutchinson M.I."/>
            <person name="Powell A.J."/>
            <person name="Barry K."/>
            <person name="Miller A.N."/>
            <person name="Grigoriev I.V."/>
            <person name="Debuchy R."/>
            <person name="Gladieux P."/>
            <person name="Thoren M.H."/>
            <person name="Johannesson H."/>
        </authorList>
    </citation>
    <scope>NUCLEOTIDE SEQUENCE</scope>
    <source>
        <strain evidence="3">CBS 314.62</strain>
    </source>
</reference>
<feature type="transmembrane region" description="Helical" evidence="1">
    <location>
        <begin position="341"/>
        <end position="365"/>
    </location>
</feature>
<feature type="transmembrane region" description="Helical" evidence="1">
    <location>
        <begin position="169"/>
        <end position="194"/>
    </location>
</feature>
<dbReference type="AlphaFoldDB" id="A0AAE0XAH1"/>
<sequence>MKQEETGRRVLFEGSCKTTKKLNTMLHLLINIISSLLLSASNYGMQCLSAPTRKEVDQVHAKGGWVDIGVPIIRNLASISRKRVLLWCFLGVSSIPLHFLYLAWAGSLQNLTNLKCIDEYAKMLQTSRRDVILDHISQLRQDAADWNPLSSSISYCLSKQEEEHCRLNFSVFFAIAILLAGVIKIAVLAITLVYPPDEPLLALGDAIASFISVPDAHSQRMYILGFTGFIGCLLFALTTMAGDRGFPGLWRLGLGTVSEKTMMEPNPRLGQIQGLARSVIQANMAHFLFSLIYFQCNSFFTNLLTAREWSQFAVRRKSLRVSSAPRGAQRERCFLQLPYRFGVPLLVLSVVIHWLLSQSIFVVAIEKMPGPGTSIVDGWHIITCGYSPLAILFGSVPYCLLLVSLLLAGSRRLPSGMPVVGSCRLAIAAACHSPDGRPRPDAPMVLL</sequence>
<keyword evidence="1" id="KW-0812">Transmembrane</keyword>
<feature type="transmembrane region" description="Helical" evidence="1">
    <location>
        <begin position="221"/>
        <end position="242"/>
    </location>
</feature>
<proteinExistence type="predicted"/>
<evidence type="ECO:0000259" key="2">
    <source>
        <dbReference type="Pfam" id="PF20163"/>
    </source>
</evidence>
<protein>
    <recommendedName>
        <fullName evidence="2">DUF6536 domain-containing protein</fullName>
    </recommendedName>
</protein>
<evidence type="ECO:0000256" key="1">
    <source>
        <dbReference type="SAM" id="Phobius"/>
    </source>
</evidence>
<accession>A0AAE0XAH1</accession>
<keyword evidence="4" id="KW-1185">Reference proteome</keyword>
<reference evidence="3" key="1">
    <citation type="journal article" date="2023" name="Mol. Phylogenet. Evol.">
        <title>Genome-scale phylogeny and comparative genomics of the fungal order Sordariales.</title>
        <authorList>
            <person name="Hensen N."/>
            <person name="Bonometti L."/>
            <person name="Westerberg I."/>
            <person name="Brannstrom I.O."/>
            <person name="Guillou S."/>
            <person name="Cros-Aarteil S."/>
            <person name="Calhoun S."/>
            <person name="Haridas S."/>
            <person name="Kuo A."/>
            <person name="Mondo S."/>
            <person name="Pangilinan J."/>
            <person name="Riley R."/>
            <person name="LaButti K."/>
            <person name="Andreopoulos B."/>
            <person name="Lipzen A."/>
            <person name="Chen C."/>
            <person name="Yan M."/>
            <person name="Daum C."/>
            <person name="Ng V."/>
            <person name="Clum A."/>
            <person name="Steindorff A."/>
            <person name="Ohm R.A."/>
            <person name="Martin F."/>
            <person name="Silar P."/>
            <person name="Natvig D.O."/>
            <person name="Lalanne C."/>
            <person name="Gautier V."/>
            <person name="Ament-Velasquez S.L."/>
            <person name="Kruys A."/>
            <person name="Hutchinson M.I."/>
            <person name="Powell A.J."/>
            <person name="Barry K."/>
            <person name="Miller A.N."/>
            <person name="Grigoriev I.V."/>
            <person name="Debuchy R."/>
            <person name="Gladieux P."/>
            <person name="Hiltunen Thoren M."/>
            <person name="Johannesson H."/>
        </authorList>
    </citation>
    <scope>NUCLEOTIDE SEQUENCE</scope>
    <source>
        <strain evidence="3">CBS 314.62</strain>
    </source>
</reference>
<dbReference type="Pfam" id="PF20163">
    <property type="entry name" value="DUF6536"/>
    <property type="match status" value="1"/>
</dbReference>
<organism evidence="3 4">
    <name type="scientific">Podospora appendiculata</name>
    <dbReference type="NCBI Taxonomy" id="314037"/>
    <lineage>
        <taxon>Eukaryota</taxon>
        <taxon>Fungi</taxon>
        <taxon>Dikarya</taxon>
        <taxon>Ascomycota</taxon>
        <taxon>Pezizomycotina</taxon>
        <taxon>Sordariomycetes</taxon>
        <taxon>Sordariomycetidae</taxon>
        <taxon>Sordariales</taxon>
        <taxon>Podosporaceae</taxon>
        <taxon>Podospora</taxon>
    </lineage>
</organism>
<dbReference type="PANTHER" id="PTHR35395:SF1">
    <property type="entry name" value="DUF6536 DOMAIN-CONTAINING PROTEIN"/>
    <property type="match status" value="1"/>
</dbReference>
<comment type="caution">
    <text evidence="3">The sequence shown here is derived from an EMBL/GenBank/DDBJ whole genome shotgun (WGS) entry which is preliminary data.</text>
</comment>
<evidence type="ECO:0000313" key="3">
    <source>
        <dbReference type="EMBL" id="KAK3688634.1"/>
    </source>
</evidence>
<feature type="transmembrane region" description="Helical" evidence="1">
    <location>
        <begin position="385"/>
        <end position="408"/>
    </location>
</feature>
<feature type="transmembrane region" description="Helical" evidence="1">
    <location>
        <begin position="84"/>
        <end position="105"/>
    </location>
</feature>
<keyword evidence="1" id="KW-1133">Transmembrane helix</keyword>
<dbReference type="Proteomes" id="UP001270362">
    <property type="component" value="Unassembled WGS sequence"/>
</dbReference>
<evidence type="ECO:0000313" key="4">
    <source>
        <dbReference type="Proteomes" id="UP001270362"/>
    </source>
</evidence>
<feature type="domain" description="DUF6536" evidence="2">
    <location>
        <begin position="4"/>
        <end position="101"/>
    </location>
</feature>
<dbReference type="InterPro" id="IPR046623">
    <property type="entry name" value="DUF6536"/>
</dbReference>
<dbReference type="PANTHER" id="PTHR35395">
    <property type="entry name" value="DUF6536 DOMAIN-CONTAINING PROTEIN"/>
    <property type="match status" value="1"/>
</dbReference>
<keyword evidence="1" id="KW-0472">Membrane</keyword>
<name>A0AAE0XAH1_9PEZI</name>
<gene>
    <name evidence="3" type="ORF">B0T22DRAFT_512276</name>
</gene>